<dbReference type="EMBL" id="JAZAVJ010000114">
    <property type="protein sequence ID" value="KAK7413960.1"/>
    <property type="molecule type" value="Genomic_DNA"/>
</dbReference>
<sequence>MAPIRVALVGLAPLDNGEPTVGNWGALAHLKGLLESPHYELVAICNSSIESARKSIEFHKLPPTVKAYGNAEDLANDPDVDLISISVNVGKHYQLAKPALLNKKHVMVEWPLGASLDEAQELTDLARQQGVKTVVGLQFRADPLLLKVRELLGKNAVGRVTSSVVLGCSNVIPYDIWLDEASYYLDINSGGNEFYIFFGHFLDAFTSVLGGFKTIQSVLKTQHPVVPTVSMATGQTVDPAHPRTAPDHTFVQGELESGVVVTLSFRKAKKPTDGLGLRWLITGTEGEIEVTIPEDHLQMGHAGRAIRLRTGKEEVSQTIRFDEEEPAHVAAVPIPGTNTARVYEAFATSTNAYADFESSLDTHKLLDDILQASKKT</sequence>
<protein>
    <submittedName>
        <fullName evidence="3">Transcription regulator gal80</fullName>
    </submittedName>
</protein>
<evidence type="ECO:0000259" key="1">
    <source>
        <dbReference type="Pfam" id="PF01408"/>
    </source>
</evidence>
<dbReference type="InterPro" id="IPR051317">
    <property type="entry name" value="Gfo/Idh/MocA_oxidoreduct"/>
</dbReference>
<accession>A0ABR1GYR2</accession>
<feature type="domain" description="Gfo/Idh/MocA-like oxidoreductase N-terminal" evidence="1">
    <location>
        <begin position="26"/>
        <end position="136"/>
    </location>
</feature>
<dbReference type="InterPro" id="IPR000683">
    <property type="entry name" value="Gfo/Idh/MocA-like_OxRdtase_N"/>
</dbReference>
<evidence type="ECO:0000259" key="2">
    <source>
        <dbReference type="Pfam" id="PF22685"/>
    </source>
</evidence>
<dbReference type="Gene3D" id="3.30.360.10">
    <property type="entry name" value="Dihydrodipicolinate Reductase, domain 2"/>
    <property type="match status" value="1"/>
</dbReference>
<gene>
    <name evidence="3" type="primary">GAL80</name>
    <name evidence="3" type="ORF">QQX98_007143</name>
</gene>
<proteinExistence type="predicted"/>
<organism evidence="3 4">
    <name type="scientific">Neonectria punicea</name>
    <dbReference type="NCBI Taxonomy" id="979145"/>
    <lineage>
        <taxon>Eukaryota</taxon>
        <taxon>Fungi</taxon>
        <taxon>Dikarya</taxon>
        <taxon>Ascomycota</taxon>
        <taxon>Pezizomycotina</taxon>
        <taxon>Sordariomycetes</taxon>
        <taxon>Hypocreomycetidae</taxon>
        <taxon>Hypocreales</taxon>
        <taxon>Nectriaceae</taxon>
        <taxon>Neonectria</taxon>
    </lineage>
</organism>
<dbReference type="InterPro" id="IPR036291">
    <property type="entry name" value="NAD(P)-bd_dom_sf"/>
</dbReference>
<name>A0ABR1GYR2_9HYPO</name>
<evidence type="ECO:0000313" key="4">
    <source>
        <dbReference type="Proteomes" id="UP001498476"/>
    </source>
</evidence>
<dbReference type="InterPro" id="IPR055080">
    <property type="entry name" value="Gal80p-like_C"/>
</dbReference>
<keyword evidence="4" id="KW-1185">Reference proteome</keyword>
<dbReference type="Proteomes" id="UP001498476">
    <property type="component" value="Unassembled WGS sequence"/>
</dbReference>
<comment type="caution">
    <text evidence="3">The sequence shown here is derived from an EMBL/GenBank/DDBJ whole genome shotgun (WGS) entry which is preliminary data.</text>
</comment>
<dbReference type="Pfam" id="PF22685">
    <property type="entry name" value="Gal80p_C-like"/>
    <property type="match status" value="1"/>
</dbReference>
<reference evidence="3 4" key="1">
    <citation type="journal article" date="2025" name="Microbiol. Resour. Announc.">
        <title>Draft genome sequences for Neonectria magnoliae and Neonectria punicea, canker pathogens of Liriodendron tulipifera and Acer saccharum in West Virginia.</title>
        <authorList>
            <person name="Petronek H.M."/>
            <person name="Kasson M.T."/>
            <person name="Metheny A.M."/>
            <person name="Stauder C.M."/>
            <person name="Lovett B."/>
            <person name="Lynch S.C."/>
            <person name="Garnas J.R."/>
            <person name="Kasson L.R."/>
            <person name="Stajich J.E."/>
        </authorList>
    </citation>
    <scope>NUCLEOTIDE SEQUENCE [LARGE SCALE GENOMIC DNA]</scope>
    <source>
        <strain evidence="3 4">NRRL 64653</strain>
    </source>
</reference>
<dbReference type="Pfam" id="PF01408">
    <property type="entry name" value="GFO_IDH_MocA"/>
    <property type="match status" value="1"/>
</dbReference>
<dbReference type="Gene3D" id="3.40.50.720">
    <property type="entry name" value="NAD(P)-binding Rossmann-like Domain"/>
    <property type="match status" value="1"/>
</dbReference>
<dbReference type="PANTHER" id="PTHR43708">
    <property type="entry name" value="CONSERVED EXPRESSED OXIDOREDUCTASE (EUROFUNG)"/>
    <property type="match status" value="1"/>
</dbReference>
<dbReference type="SUPFAM" id="SSF55347">
    <property type="entry name" value="Glyceraldehyde-3-phosphate dehydrogenase-like, C-terminal domain"/>
    <property type="match status" value="1"/>
</dbReference>
<feature type="domain" description="Gal80p-like C-terminal" evidence="2">
    <location>
        <begin position="143"/>
        <end position="290"/>
    </location>
</feature>
<dbReference type="PANTHER" id="PTHR43708:SF1">
    <property type="entry name" value="GALACTOSE_LACTOSE METABOLISM REGULATORY PROTEIN GAL80"/>
    <property type="match status" value="1"/>
</dbReference>
<dbReference type="SUPFAM" id="SSF51735">
    <property type="entry name" value="NAD(P)-binding Rossmann-fold domains"/>
    <property type="match status" value="1"/>
</dbReference>
<evidence type="ECO:0000313" key="3">
    <source>
        <dbReference type="EMBL" id="KAK7413960.1"/>
    </source>
</evidence>